<dbReference type="AlphaFoldDB" id="M8CCG9"/>
<accession>M8CCG9</accession>
<evidence type="ECO:0000313" key="1">
    <source>
        <dbReference type="EnsemblPlants" id="EMT24817"/>
    </source>
</evidence>
<protein>
    <submittedName>
        <fullName evidence="1">Uncharacterized protein</fullName>
    </submittedName>
</protein>
<sequence length="208" mass="23041">MGDAARHCVCGCSVDLFHSMASQQVWDYNVLSLRKEIHVQKKMVLIISIGDCKLQNHTLQDDNWKKSISTFSSHQTCACYSEHYDGYTLATNQRVPIAEIPPPPVPPSHSLSPRGSPQRSTIQILENSEEPPALCAQQEINPRSLHSKSNISQLKLDSGLLEPLKICKSYFPGRQEHGVASSLRVADDEGMFGGFFFSQSLLSNQLGS</sequence>
<reference evidence="1" key="1">
    <citation type="submission" date="2015-06" db="UniProtKB">
        <authorList>
            <consortium name="EnsemblPlants"/>
        </authorList>
    </citation>
    <scope>IDENTIFICATION</scope>
</reference>
<organism evidence="1">
    <name type="scientific">Aegilops tauschii</name>
    <name type="common">Tausch's goatgrass</name>
    <name type="synonym">Aegilops squarrosa</name>
    <dbReference type="NCBI Taxonomy" id="37682"/>
    <lineage>
        <taxon>Eukaryota</taxon>
        <taxon>Viridiplantae</taxon>
        <taxon>Streptophyta</taxon>
        <taxon>Embryophyta</taxon>
        <taxon>Tracheophyta</taxon>
        <taxon>Spermatophyta</taxon>
        <taxon>Magnoliopsida</taxon>
        <taxon>Liliopsida</taxon>
        <taxon>Poales</taxon>
        <taxon>Poaceae</taxon>
        <taxon>BOP clade</taxon>
        <taxon>Pooideae</taxon>
        <taxon>Triticodae</taxon>
        <taxon>Triticeae</taxon>
        <taxon>Triticinae</taxon>
        <taxon>Aegilops</taxon>
    </lineage>
</organism>
<dbReference type="EnsemblPlants" id="EMT24817">
    <property type="protein sequence ID" value="EMT24817"/>
    <property type="gene ID" value="F775_00353"/>
</dbReference>
<name>M8CCG9_AEGTA</name>
<proteinExistence type="predicted"/>